<evidence type="ECO:0000256" key="1">
    <source>
        <dbReference type="SAM" id="MobiDB-lite"/>
    </source>
</evidence>
<dbReference type="OrthoDB" id="277175at2759"/>
<reference evidence="2 3" key="1">
    <citation type="submission" date="2017-10" db="EMBL/GenBank/DDBJ databases">
        <title>A novel species of cold-tolerant Malassezia isolated from bats.</title>
        <authorList>
            <person name="Lorch J.M."/>
            <person name="Palmer J.M."/>
            <person name="Vanderwolf K.J."/>
            <person name="Schmidt K.Z."/>
            <person name="Verant M.L."/>
            <person name="Weller T.J."/>
            <person name="Blehert D.S."/>
        </authorList>
    </citation>
    <scope>NUCLEOTIDE SEQUENCE [LARGE SCALE GENOMIC DNA]</scope>
    <source>
        <strain evidence="2 3">NWHC:44797-103</strain>
    </source>
</reference>
<accession>A0A2N1J826</accession>
<dbReference type="SUPFAM" id="SSF54495">
    <property type="entry name" value="UBC-like"/>
    <property type="match status" value="1"/>
</dbReference>
<dbReference type="InterPro" id="IPR016135">
    <property type="entry name" value="UBQ-conjugating_enzyme/RWD"/>
</dbReference>
<dbReference type="AlphaFoldDB" id="A0A2N1J826"/>
<feature type="compositionally biased region" description="Basic and acidic residues" evidence="1">
    <location>
        <begin position="196"/>
        <end position="225"/>
    </location>
</feature>
<gene>
    <name evidence="2" type="ORF">MVES_003549</name>
</gene>
<evidence type="ECO:0008006" key="4">
    <source>
        <dbReference type="Google" id="ProtNLM"/>
    </source>
</evidence>
<name>A0A2N1J826_9BASI</name>
<feature type="region of interest" description="Disordered" evidence="1">
    <location>
        <begin position="185"/>
        <end position="240"/>
    </location>
</feature>
<feature type="compositionally biased region" description="Acidic residues" evidence="1">
    <location>
        <begin position="226"/>
        <end position="240"/>
    </location>
</feature>
<keyword evidence="3" id="KW-1185">Reference proteome</keyword>
<dbReference type="STRING" id="2020962.A0A2N1J826"/>
<dbReference type="Proteomes" id="UP000232875">
    <property type="component" value="Unassembled WGS sequence"/>
</dbReference>
<evidence type="ECO:0000313" key="3">
    <source>
        <dbReference type="Proteomes" id="UP000232875"/>
    </source>
</evidence>
<protein>
    <recommendedName>
        <fullName evidence="4">RWD domain-containing protein</fullName>
    </recommendedName>
</protein>
<proteinExistence type="predicted"/>
<dbReference type="PANTHER" id="PTHR12292">
    <property type="entry name" value="RWD DOMAIN-CONTAINING PROTEIN"/>
    <property type="match status" value="1"/>
</dbReference>
<sequence>MVTAEEHAQTLAEEFEVLESIYLEGELETPILQLAVRYTPEYPDALPAIAIRVEEDPLGVLGEAPDAEHASFSSDLRAGVQQLHTELEQVVPSHLREALTDYIQRMEKEGAERASRAREAEIAAEEEKFLGTAVTAERFKEWRIAFMKEYTAAREKSEAEHMATLSNREREEYKKYKAKLSGRELFSKPSTAPSVEDEKSTDDSVREVDWSLYSREAREEQARDDAEVEEEGIVAYSDDE</sequence>
<organism evidence="2 3">
    <name type="scientific">Malassezia vespertilionis</name>
    <dbReference type="NCBI Taxonomy" id="2020962"/>
    <lineage>
        <taxon>Eukaryota</taxon>
        <taxon>Fungi</taxon>
        <taxon>Dikarya</taxon>
        <taxon>Basidiomycota</taxon>
        <taxon>Ustilaginomycotina</taxon>
        <taxon>Malasseziomycetes</taxon>
        <taxon>Malasseziales</taxon>
        <taxon>Malasseziaceae</taxon>
        <taxon>Malassezia</taxon>
    </lineage>
</organism>
<evidence type="ECO:0000313" key="2">
    <source>
        <dbReference type="EMBL" id="PKI82717.1"/>
    </source>
</evidence>
<dbReference type="EMBL" id="KZ454994">
    <property type="protein sequence ID" value="PKI82717.1"/>
    <property type="molecule type" value="Genomic_DNA"/>
</dbReference>
<dbReference type="InterPro" id="IPR040213">
    <property type="entry name" value="GIR2-like"/>
</dbReference>